<evidence type="ECO:0000256" key="2">
    <source>
        <dbReference type="ARBA" id="ARBA00022475"/>
    </source>
</evidence>
<dbReference type="EMBL" id="CP113517">
    <property type="protein sequence ID" value="WAR46486.1"/>
    <property type="molecule type" value="Genomic_DNA"/>
</dbReference>
<evidence type="ECO:0000256" key="5">
    <source>
        <dbReference type="ARBA" id="ARBA00023136"/>
    </source>
</evidence>
<dbReference type="PANTHER" id="PTHR30625:SF11">
    <property type="entry name" value="MOTA_TOLQ_EXBB PROTON CHANNEL DOMAIN-CONTAINING PROTEIN"/>
    <property type="match status" value="1"/>
</dbReference>
<evidence type="ECO:0000259" key="8">
    <source>
        <dbReference type="Pfam" id="PF01618"/>
    </source>
</evidence>
<accession>A0ABY7GPR0</accession>
<comment type="subcellular location">
    <subcellularLocation>
        <location evidence="1">Cell membrane</location>
        <topology evidence="1">Multi-pass membrane protein</topology>
    </subcellularLocation>
    <subcellularLocation>
        <location evidence="6">Membrane</location>
        <topology evidence="6">Multi-pass membrane protein</topology>
    </subcellularLocation>
</comment>
<comment type="similarity">
    <text evidence="6">Belongs to the exbB/tolQ family.</text>
</comment>
<evidence type="ECO:0000256" key="6">
    <source>
        <dbReference type="RuleBase" id="RU004057"/>
    </source>
</evidence>
<reference evidence="9" key="1">
    <citation type="submission" date="2022-11" db="EMBL/GenBank/DDBJ databases">
        <title>Methylomonas rapida sp. nov., Carotenoid-Producing Obligate Methanotrophs with High Growth Characteristics and Biotechnological Potential.</title>
        <authorList>
            <person name="Tikhonova E.N."/>
            <person name="Suleimanov R.Z."/>
            <person name="Miroshnikov K."/>
            <person name="Oshkin I.Y."/>
            <person name="Belova S.E."/>
            <person name="Danilova O.V."/>
            <person name="Ashikhmin A."/>
            <person name="Konopkin A."/>
            <person name="But S.Y."/>
            <person name="Khmelenina V.N."/>
            <person name="Kuznetsov N."/>
            <person name="Pimenov N.V."/>
            <person name="Dedysh S.N."/>
        </authorList>
    </citation>
    <scope>NUCLEOTIDE SEQUENCE</scope>
    <source>
        <strain evidence="9">MP1</strain>
    </source>
</reference>
<proteinExistence type="inferred from homology"/>
<evidence type="ECO:0000256" key="1">
    <source>
        <dbReference type="ARBA" id="ARBA00004651"/>
    </source>
</evidence>
<keyword evidence="2" id="KW-1003">Cell membrane</keyword>
<evidence type="ECO:0000313" key="10">
    <source>
        <dbReference type="Proteomes" id="UP001162780"/>
    </source>
</evidence>
<feature type="transmembrane region" description="Helical" evidence="7">
    <location>
        <begin position="125"/>
        <end position="150"/>
    </location>
</feature>
<evidence type="ECO:0000256" key="3">
    <source>
        <dbReference type="ARBA" id="ARBA00022692"/>
    </source>
</evidence>
<dbReference type="PANTHER" id="PTHR30625">
    <property type="entry name" value="PROTEIN TOLQ"/>
    <property type="match status" value="1"/>
</dbReference>
<gene>
    <name evidence="9" type="ORF">NM686_008220</name>
</gene>
<dbReference type="RefSeq" id="WP_255187395.1">
    <property type="nucleotide sequence ID" value="NZ_CP113517.1"/>
</dbReference>
<organism evidence="9 10">
    <name type="scientific">Methylomonas rapida</name>
    <dbReference type="NCBI Taxonomy" id="2963939"/>
    <lineage>
        <taxon>Bacteria</taxon>
        <taxon>Pseudomonadati</taxon>
        <taxon>Pseudomonadota</taxon>
        <taxon>Gammaproteobacteria</taxon>
        <taxon>Methylococcales</taxon>
        <taxon>Methylococcaceae</taxon>
        <taxon>Methylomonas</taxon>
    </lineage>
</organism>
<feature type="transmembrane region" description="Helical" evidence="7">
    <location>
        <begin position="84"/>
        <end position="105"/>
    </location>
</feature>
<keyword evidence="6" id="KW-0813">Transport</keyword>
<feature type="domain" description="MotA/TolQ/ExbB proton channel" evidence="8">
    <location>
        <begin position="75"/>
        <end position="154"/>
    </location>
</feature>
<keyword evidence="6" id="KW-0653">Protein transport</keyword>
<keyword evidence="5 7" id="KW-0472">Membrane</keyword>
<keyword evidence="3 7" id="KW-0812">Transmembrane</keyword>
<evidence type="ECO:0000256" key="7">
    <source>
        <dbReference type="SAM" id="Phobius"/>
    </source>
</evidence>
<keyword evidence="10" id="KW-1185">Reference proteome</keyword>
<dbReference type="Proteomes" id="UP001162780">
    <property type="component" value="Chromosome"/>
</dbReference>
<evidence type="ECO:0000313" key="9">
    <source>
        <dbReference type="EMBL" id="WAR46486.1"/>
    </source>
</evidence>
<protein>
    <submittedName>
        <fullName evidence="9">MotA/TolQ/ExbB proton channel family protein</fullName>
    </submittedName>
</protein>
<dbReference type="Pfam" id="PF01618">
    <property type="entry name" value="MotA_ExbB"/>
    <property type="match status" value="1"/>
</dbReference>
<name>A0ABY7GPR0_9GAMM</name>
<dbReference type="InterPro" id="IPR050790">
    <property type="entry name" value="ExbB/TolQ_transport"/>
</dbReference>
<evidence type="ECO:0000256" key="4">
    <source>
        <dbReference type="ARBA" id="ARBA00022989"/>
    </source>
</evidence>
<sequence length="167" mass="18721">MNWLEALQSGEQYIEDLMALGGPVMWPLVLVSILLWTLVLERYWFLLVTYPRLLTYWMRIADTEARRTLARAETLLAIRRNLRLIRTLSGILPMLGLLGTVTGIVETFDLIHVFGSSETRIVARGVSQALITTLAGLVMGLFGVGVGYDLHRRANADEIRLGQGLKP</sequence>
<feature type="transmembrane region" description="Helical" evidence="7">
    <location>
        <begin position="24"/>
        <end position="50"/>
    </location>
</feature>
<dbReference type="InterPro" id="IPR002898">
    <property type="entry name" value="MotA_ExbB_proton_chnl"/>
</dbReference>
<keyword evidence="4 7" id="KW-1133">Transmembrane helix</keyword>